<keyword evidence="3" id="KW-0285">Flavoprotein</keyword>
<comment type="similarity">
    <text evidence="2">Belongs to the NADH dehydrogenase family.</text>
</comment>
<feature type="domain" description="FAD/NAD(P)-binding" evidence="6">
    <location>
        <begin position="19"/>
        <end position="298"/>
    </location>
</feature>
<keyword evidence="5" id="KW-0560">Oxidoreductase</keyword>
<keyword evidence="8" id="KW-1185">Reference proteome</keyword>
<protein>
    <submittedName>
        <fullName evidence="7">FAD-dependent oxidoreductase</fullName>
    </submittedName>
</protein>
<dbReference type="RefSeq" id="WP_271999753.1">
    <property type="nucleotide sequence ID" value="NZ_JAQNDN010000010.1"/>
</dbReference>
<dbReference type="PRINTS" id="PR00469">
    <property type="entry name" value="PNDRDTASEII"/>
</dbReference>
<evidence type="ECO:0000256" key="2">
    <source>
        <dbReference type="ARBA" id="ARBA00005272"/>
    </source>
</evidence>
<gene>
    <name evidence="7" type="ORF">POL58_19490</name>
</gene>
<evidence type="ECO:0000313" key="7">
    <source>
        <dbReference type="EMBL" id="MDC0669947.1"/>
    </source>
</evidence>
<dbReference type="Pfam" id="PF07992">
    <property type="entry name" value="Pyr_redox_2"/>
    <property type="match status" value="1"/>
</dbReference>
<comment type="cofactor">
    <cofactor evidence="1">
        <name>FAD</name>
        <dbReference type="ChEBI" id="CHEBI:57692"/>
    </cofactor>
</comment>
<organism evidence="7 8">
    <name type="scientific">Nannocystis radixulma</name>
    <dbReference type="NCBI Taxonomy" id="2995305"/>
    <lineage>
        <taxon>Bacteria</taxon>
        <taxon>Pseudomonadati</taxon>
        <taxon>Myxococcota</taxon>
        <taxon>Polyangia</taxon>
        <taxon>Nannocystales</taxon>
        <taxon>Nannocystaceae</taxon>
        <taxon>Nannocystis</taxon>
    </lineage>
</organism>
<comment type="caution">
    <text evidence="7">The sequence shown here is derived from an EMBL/GenBank/DDBJ whole genome shotgun (WGS) entry which is preliminary data.</text>
</comment>
<evidence type="ECO:0000256" key="5">
    <source>
        <dbReference type="ARBA" id="ARBA00023002"/>
    </source>
</evidence>
<dbReference type="PRINTS" id="PR00368">
    <property type="entry name" value="FADPNR"/>
</dbReference>
<dbReference type="Gene3D" id="3.50.50.100">
    <property type="match status" value="1"/>
</dbReference>
<dbReference type="PANTHER" id="PTHR42913:SF3">
    <property type="entry name" value="64 KDA MITOCHONDRIAL NADH DEHYDROGENASE (EUROFUNG)"/>
    <property type="match status" value="1"/>
</dbReference>
<name>A0ABT5B764_9BACT</name>
<dbReference type="InterPro" id="IPR051169">
    <property type="entry name" value="NADH-Q_oxidoreductase"/>
</dbReference>
<dbReference type="PANTHER" id="PTHR42913">
    <property type="entry name" value="APOPTOSIS-INDUCING FACTOR 1"/>
    <property type="match status" value="1"/>
</dbReference>
<evidence type="ECO:0000256" key="1">
    <source>
        <dbReference type="ARBA" id="ARBA00001974"/>
    </source>
</evidence>
<dbReference type="Proteomes" id="UP001217838">
    <property type="component" value="Unassembled WGS sequence"/>
</dbReference>
<keyword evidence="4" id="KW-0274">FAD</keyword>
<evidence type="ECO:0000256" key="3">
    <source>
        <dbReference type="ARBA" id="ARBA00022630"/>
    </source>
</evidence>
<dbReference type="InterPro" id="IPR036188">
    <property type="entry name" value="FAD/NAD-bd_sf"/>
</dbReference>
<sequence>MPGLPRHAGEPGELRMIPHLVVIGTGYAGLLAALRAARIARGRVAVTLVGASDQLVERVRLHERAATGRSVAHPVAELVAGTAVRFVHARVNEVAPGRLLTDAGVLEFDRAIVCTGGSVDLDFVPGARQHAFAIDGDRVGQLFAEARRVAARGGGLAVCGGGLTGVEIGCELAEALPGLQVELVSAGEIMPSLSRKAREYTLSALKRLGVAVREHTRVTAVAADRLETEAGPVGFDLCAWAAGFRAMPLLAGAGLPSAADGRVIVDRYLHARPDLLVAGDAAARATAGGGWLAAGCKTAMPMAAHAADTAIAELTGGEAREFSFGDGGYCVSLGRRDGILQFMDAADRPRERILSGRVAAWVKERVCRYTVLALRAEQRGWWAYRWLKGRPGALVAAEVMP</sequence>
<evidence type="ECO:0000256" key="4">
    <source>
        <dbReference type="ARBA" id="ARBA00022827"/>
    </source>
</evidence>
<proteinExistence type="inferred from homology"/>
<dbReference type="SUPFAM" id="SSF51905">
    <property type="entry name" value="FAD/NAD(P)-binding domain"/>
    <property type="match status" value="1"/>
</dbReference>
<evidence type="ECO:0000313" key="8">
    <source>
        <dbReference type="Proteomes" id="UP001217838"/>
    </source>
</evidence>
<dbReference type="EMBL" id="JAQNDN010000010">
    <property type="protein sequence ID" value="MDC0669947.1"/>
    <property type="molecule type" value="Genomic_DNA"/>
</dbReference>
<accession>A0ABT5B764</accession>
<dbReference type="InterPro" id="IPR023753">
    <property type="entry name" value="FAD/NAD-binding_dom"/>
</dbReference>
<reference evidence="7 8" key="1">
    <citation type="submission" date="2022-11" db="EMBL/GenBank/DDBJ databases">
        <title>Minimal conservation of predation-associated metabolite biosynthetic gene clusters underscores biosynthetic potential of Myxococcota including descriptions for ten novel species: Archangium lansinium sp. nov., Myxococcus landrumus sp. nov., Nannocystis bai.</title>
        <authorList>
            <person name="Ahearne A."/>
            <person name="Stevens C."/>
            <person name="Dowd S."/>
        </authorList>
    </citation>
    <scope>NUCLEOTIDE SEQUENCE [LARGE SCALE GENOMIC DNA]</scope>
    <source>
        <strain evidence="7 8">NCELM</strain>
    </source>
</reference>
<evidence type="ECO:0000259" key="6">
    <source>
        <dbReference type="Pfam" id="PF07992"/>
    </source>
</evidence>